<evidence type="ECO:0000259" key="9">
    <source>
        <dbReference type="Pfam" id="PF01529"/>
    </source>
</evidence>
<comment type="subcellular location">
    <subcellularLocation>
        <location evidence="1">Membrane</location>
        <topology evidence="1">Multi-pass membrane protein</topology>
    </subcellularLocation>
</comment>
<dbReference type="Pfam" id="PF01529">
    <property type="entry name" value="DHHC"/>
    <property type="match status" value="1"/>
</dbReference>
<dbReference type="Gramene" id="Pp3c18_13380V3.2">
    <property type="protein sequence ID" value="Pp3c18_13380V3.2"/>
    <property type="gene ID" value="Pp3c18_13380"/>
</dbReference>
<dbReference type="EC" id="2.3.1.225" evidence="8"/>
<dbReference type="EnsemblPlants" id="Pp3c18_13380V3.2">
    <property type="protein sequence ID" value="Pp3c18_13380V3.2"/>
    <property type="gene ID" value="Pp3c18_13380"/>
</dbReference>
<dbReference type="InterPro" id="IPR039859">
    <property type="entry name" value="PFA4/ZDH16/20/ERF2-like"/>
</dbReference>
<keyword evidence="4 8" id="KW-0812">Transmembrane</keyword>
<gene>
    <name evidence="10" type="primary">LOC112295479</name>
</gene>
<organism evidence="10 11">
    <name type="scientific">Physcomitrium patens</name>
    <name type="common">Spreading-leaved earth moss</name>
    <name type="synonym">Physcomitrella patens</name>
    <dbReference type="NCBI Taxonomy" id="3218"/>
    <lineage>
        <taxon>Eukaryota</taxon>
        <taxon>Viridiplantae</taxon>
        <taxon>Streptophyta</taxon>
        <taxon>Embryophyta</taxon>
        <taxon>Bryophyta</taxon>
        <taxon>Bryophytina</taxon>
        <taxon>Bryopsida</taxon>
        <taxon>Funariidae</taxon>
        <taxon>Funariales</taxon>
        <taxon>Funariaceae</taxon>
        <taxon>Physcomitrium</taxon>
    </lineage>
</organism>
<keyword evidence="7 8" id="KW-0012">Acyltransferase</keyword>
<dbReference type="InterPro" id="IPR001594">
    <property type="entry name" value="Palmitoyltrfase_DHHC"/>
</dbReference>
<reference evidence="10 11" key="2">
    <citation type="journal article" date="2018" name="Plant J.">
        <title>The Physcomitrella patens chromosome-scale assembly reveals moss genome structure and evolution.</title>
        <authorList>
            <person name="Lang D."/>
            <person name="Ullrich K.K."/>
            <person name="Murat F."/>
            <person name="Fuchs J."/>
            <person name="Jenkins J."/>
            <person name="Haas F.B."/>
            <person name="Piednoel M."/>
            <person name="Gundlach H."/>
            <person name="Van Bel M."/>
            <person name="Meyberg R."/>
            <person name="Vives C."/>
            <person name="Morata J."/>
            <person name="Symeonidi A."/>
            <person name="Hiss M."/>
            <person name="Muchero W."/>
            <person name="Kamisugi Y."/>
            <person name="Saleh O."/>
            <person name="Blanc G."/>
            <person name="Decker E.L."/>
            <person name="van Gessel N."/>
            <person name="Grimwood J."/>
            <person name="Hayes R.D."/>
            <person name="Graham S.W."/>
            <person name="Gunter L.E."/>
            <person name="McDaniel S.F."/>
            <person name="Hoernstein S.N.W."/>
            <person name="Larsson A."/>
            <person name="Li F.W."/>
            <person name="Perroud P.F."/>
            <person name="Phillips J."/>
            <person name="Ranjan P."/>
            <person name="Rokshar D.S."/>
            <person name="Rothfels C.J."/>
            <person name="Schneider L."/>
            <person name="Shu S."/>
            <person name="Stevenson D.W."/>
            <person name="Thummler F."/>
            <person name="Tillich M."/>
            <person name="Villarreal Aguilar J.C."/>
            <person name="Widiez T."/>
            <person name="Wong G.K."/>
            <person name="Wymore A."/>
            <person name="Zhang Y."/>
            <person name="Zimmer A.D."/>
            <person name="Quatrano R.S."/>
            <person name="Mayer K.F.X."/>
            <person name="Goodstein D."/>
            <person name="Casacuberta J.M."/>
            <person name="Vandepoele K."/>
            <person name="Reski R."/>
            <person name="Cuming A.C."/>
            <person name="Tuskan G.A."/>
            <person name="Maumus F."/>
            <person name="Salse J."/>
            <person name="Schmutz J."/>
            <person name="Rensing S.A."/>
        </authorList>
    </citation>
    <scope>NUCLEOTIDE SEQUENCE [LARGE SCALE GENOMIC DNA]</scope>
    <source>
        <strain evidence="10 11">cv. Gransden 2004</strain>
    </source>
</reference>
<evidence type="ECO:0000256" key="5">
    <source>
        <dbReference type="ARBA" id="ARBA00022989"/>
    </source>
</evidence>
<evidence type="ECO:0000256" key="2">
    <source>
        <dbReference type="ARBA" id="ARBA00008574"/>
    </source>
</evidence>
<feature type="transmembrane region" description="Helical" evidence="8">
    <location>
        <begin position="89"/>
        <end position="110"/>
    </location>
</feature>
<proteinExistence type="inferred from homology"/>
<dbReference type="GO" id="GO:0005783">
    <property type="term" value="C:endoplasmic reticulum"/>
    <property type="evidence" value="ECO:0000318"/>
    <property type="project" value="GO_Central"/>
</dbReference>
<dbReference type="GO" id="GO:0016020">
    <property type="term" value="C:membrane"/>
    <property type="evidence" value="ECO:0007669"/>
    <property type="project" value="UniProtKB-SubCell"/>
</dbReference>
<feature type="domain" description="Palmitoyltransferase DHHC" evidence="9">
    <location>
        <begin position="222"/>
        <end position="361"/>
    </location>
</feature>
<feature type="transmembrane region" description="Helical" evidence="8">
    <location>
        <begin position="256"/>
        <end position="273"/>
    </location>
</feature>
<dbReference type="PANTHER" id="PTHR22883:SF127">
    <property type="entry name" value="ZDHHC-TYPE PALMITOYLTRANSFERASE 3-RELATED"/>
    <property type="match status" value="1"/>
</dbReference>
<sequence>MVYTNPPVPRIPLRFEETRVPVWKMNYYYQYVPLILPWLLPSAMFSIVVAAVHAWKTDSLQFAFLFVVLPLAIWIVILKSCAKQLHDPVFAPSFVTAVVITDIVTFIVVLRPAINAGLEVAFAFGAITLLVLYWRVIHSDPGRVAFSVESSACIGEQDRTINPQPEEIPPLEGWNEDNLEGEPLKATDLETGESHQALENSVTNEVTEGGVHAPEAHSLKPLPARSRYCRKCNALIDHFDHHCPAIKNCVGRKNHVLFLGALTAFIVAEVLYVRCCFKCVLSDFEYLNLLAVAKDVPSSTPIGLRGLEHVWLISCQVMSTVPWVTISAVFAAFQAFWQVLLLLFHVYCASVNLTTSEWIKWERYPYLYIELPVSPDRPYRSKKFVNPYDQGVFNNLKQFFRSRV</sequence>
<evidence type="ECO:0000256" key="6">
    <source>
        <dbReference type="ARBA" id="ARBA00023136"/>
    </source>
</evidence>
<dbReference type="EMBL" id="ABEU02000018">
    <property type="status" value="NOT_ANNOTATED_CDS"/>
    <property type="molecule type" value="Genomic_DNA"/>
</dbReference>
<feature type="transmembrane region" description="Helical" evidence="8">
    <location>
        <begin position="60"/>
        <end position="77"/>
    </location>
</feature>
<comment type="similarity">
    <text evidence="2 8">Belongs to the DHHC palmitoyltransferase family.</text>
</comment>
<keyword evidence="3 8" id="KW-0808">Transferase</keyword>
<evidence type="ECO:0000256" key="3">
    <source>
        <dbReference type="ARBA" id="ARBA00022679"/>
    </source>
</evidence>
<dbReference type="GO" id="GO:0005794">
    <property type="term" value="C:Golgi apparatus"/>
    <property type="evidence" value="ECO:0000318"/>
    <property type="project" value="GO_Central"/>
</dbReference>
<dbReference type="GO" id="GO:0006612">
    <property type="term" value="P:protein targeting to membrane"/>
    <property type="evidence" value="ECO:0000318"/>
    <property type="project" value="GO_Central"/>
</dbReference>
<keyword evidence="6 8" id="KW-0472">Membrane</keyword>
<reference evidence="10" key="3">
    <citation type="submission" date="2020-12" db="UniProtKB">
        <authorList>
            <consortium name="EnsemblPlants"/>
        </authorList>
    </citation>
    <scope>IDENTIFICATION</scope>
</reference>
<keyword evidence="11" id="KW-1185">Reference proteome</keyword>
<comment type="domain">
    <text evidence="8">The DHHC domain is required for palmitoyltransferase activity.</text>
</comment>
<feature type="transmembrane region" description="Helical" evidence="8">
    <location>
        <begin position="34"/>
        <end position="54"/>
    </location>
</feature>
<evidence type="ECO:0000313" key="11">
    <source>
        <dbReference type="Proteomes" id="UP000006727"/>
    </source>
</evidence>
<protein>
    <recommendedName>
        <fullName evidence="8">S-acyltransferase</fullName>
        <ecNumber evidence="8">2.3.1.225</ecNumber>
    </recommendedName>
    <alternativeName>
        <fullName evidence="8">Palmitoyltransferase</fullName>
    </alternativeName>
</protein>
<evidence type="ECO:0000256" key="7">
    <source>
        <dbReference type="ARBA" id="ARBA00023315"/>
    </source>
</evidence>
<evidence type="ECO:0000256" key="4">
    <source>
        <dbReference type="ARBA" id="ARBA00022692"/>
    </source>
</evidence>
<dbReference type="InParanoid" id="A0A7I4BJ51"/>
<feature type="transmembrane region" description="Helical" evidence="8">
    <location>
        <begin position="116"/>
        <end position="134"/>
    </location>
</feature>
<accession>A0A7I4BJ51</accession>
<dbReference type="PANTHER" id="PTHR22883">
    <property type="entry name" value="ZINC FINGER DHHC DOMAIN CONTAINING PROTEIN"/>
    <property type="match status" value="1"/>
</dbReference>
<reference evidence="10 11" key="1">
    <citation type="journal article" date="2008" name="Science">
        <title>The Physcomitrella genome reveals evolutionary insights into the conquest of land by plants.</title>
        <authorList>
            <person name="Rensing S."/>
            <person name="Lang D."/>
            <person name="Zimmer A."/>
            <person name="Terry A."/>
            <person name="Salamov A."/>
            <person name="Shapiro H."/>
            <person name="Nishiyama T."/>
            <person name="Perroud P.-F."/>
            <person name="Lindquist E."/>
            <person name="Kamisugi Y."/>
            <person name="Tanahashi T."/>
            <person name="Sakakibara K."/>
            <person name="Fujita T."/>
            <person name="Oishi K."/>
            <person name="Shin-I T."/>
            <person name="Kuroki Y."/>
            <person name="Toyoda A."/>
            <person name="Suzuki Y."/>
            <person name="Hashimoto A."/>
            <person name="Yamaguchi K."/>
            <person name="Sugano A."/>
            <person name="Kohara Y."/>
            <person name="Fujiyama A."/>
            <person name="Anterola A."/>
            <person name="Aoki S."/>
            <person name="Ashton N."/>
            <person name="Barbazuk W.B."/>
            <person name="Barker E."/>
            <person name="Bennetzen J."/>
            <person name="Bezanilla M."/>
            <person name="Blankenship R."/>
            <person name="Cho S.H."/>
            <person name="Dutcher S."/>
            <person name="Estelle M."/>
            <person name="Fawcett J.A."/>
            <person name="Gundlach H."/>
            <person name="Hanada K."/>
            <person name="Heyl A."/>
            <person name="Hicks K.A."/>
            <person name="Hugh J."/>
            <person name="Lohr M."/>
            <person name="Mayer K."/>
            <person name="Melkozernov A."/>
            <person name="Murata T."/>
            <person name="Nelson D."/>
            <person name="Pils B."/>
            <person name="Prigge M."/>
            <person name="Reiss B."/>
            <person name="Renner T."/>
            <person name="Rombauts S."/>
            <person name="Rushton P."/>
            <person name="Sanderfoot A."/>
            <person name="Schween G."/>
            <person name="Shiu S.-H."/>
            <person name="Stueber K."/>
            <person name="Theodoulou F.L."/>
            <person name="Tu H."/>
            <person name="Van de Peer Y."/>
            <person name="Verrier P.J."/>
            <person name="Waters E."/>
            <person name="Wood A."/>
            <person name="Yang L."/>
            <person name="Cove D."/>
            <person name="Cuming A."/>
            <person name="Hasebe M."/>
            <person name="Lucas S."/>
            <person name="Mishler D.B."/>
            <person name="Reski R."/>
            <person name="Grigoriev I."/>
            <person name="Quatrano R.S."/>
            <person name="Boore J.L."/>
        </authorList>
    </citation>
    <scope>NUCLEOTIDE SEQUENCE [LARGE SCALE GENOMIC DNA]</scope>
    <source>
        <strain evidence="10 11">cv. Gransden 2004</strain>
    </source>
</reference>
<comment type="catalytic activity">
    <reaction evidence="8">
        <text>L-cysteinyl-[protein] + hexadecanoyl-CoA = S-hexadecanoyl-L-cysteinyl-[protein] + CoA</text>
        <dbReference type="Rhea" id="RHEA:36683"/>
        <dbReference type="Rhea" id="RHEA-COMP:10131"/>
        <dbReference type="Rhea" id="RHEA-COMP:11032"/>
        <dbReference type="ChEBI" id="CHEBI:29950"/>
        <dbReference type="ChEBI" id="CHEBI:57287"/>
        <dbReference type="ChEBI" id="CHEBI:57379"/>
        <dbReference type="ChEBI" id="CHEBI:74151"/>
        <dbReference type="EC" id="2.3.1.225"/>
    </reaction>
</comment>
<keyword evidence="5 8" id="KW-1133">Transmembrane helix</keyword>
<name>A0A7I4BJ51_PHYPA</name>
<dbReference type="Proteomes" id="UP000006727">
    <property type="component" value="Chromosome 18"/>
</dbReference>
<dbReference type="PROSITE" id="PS50216">
    <property type="entry name" value="DHHC"/>
    <property type="match status" value="1"/>
</dbReference>
<evidence type="ECO:0000313" key="10">
    <source>
        <dbReference type="EnsemblPlants" id="Pp3c18_13380V3.2"/>
    </source>
</evidence>
<dbReference type="GO" id="GO:0019706">
    <property type="term" value="F:protein-cysteine S-palmitoyltransferase activity"/>
    <property type="evidence" value="ECO:0000318"/>
    <property type="project" value="GO_Central"/>
</dbReference>
<evidence type="ECO:0000256" key="8">
    <source>
        <dbReference type="RuleBase" id="RU079119"/>
    </source>
</evidence>
<evidence type="ECO:0000256" key="1">
    <source>
        <dbReference type="ARBA" id="ARBA00004141"/>
    </source>
</evidence>
<dbReference type="AlphaFoldDB" id="A0A7I4BJ51"/>